<feature type="non-terminal residue" evidence="2">
    <location>
        <position position="119"/>
    </location>
</feature>
<proteinExistence type="predicted"/>
<evidence type="ECO:0000256" key="1">
    <source>
        <dbReference type="SAM" id="MobiDB-lite"/>
    </source>
</evidence>
<sequence>ECHRRQPRWVERARRHPVRLPRGPALARVRVTASPLARLHLHDERGVPGLVPGLCAAVRLRPRRGRHPDRRHQLHGGPGAGPAAVRVDLRDRDALRPVRQQEPGRRRRGAQAARGGEPV</sequence>
<accession>A0A6J4K1U7</accession>
<gene>
    <name evidence="2" type="ORF">AVDCRST_MAG54-4657</name>
</gene>
<feature type="compositionally biased region" description="Low complexity" evidence="1">
    <location>
        <begin position="110"/>
        <end position="119"/>
    </location>
</feature>
<dbReference type="EMBL" id="CADCTH010000587">
    <property type="protein sequence ID" value="CAA9293564.1"/>
    <property type="molecule type" value="Genomic_DNA"/>
</dbReference>
<protein>
    <submittedName>
        <fullName evidence="2">Uncharacterized protein</fullName>
    </submittedName>
</protein>
<dbReference type="AlphaFoldDB" id="A0A6J4K1U7"/>
<reference evidence="2" key="1">
    <citation type="submission" date="2020-02" db="EMBL/GenBank/DDBJ databases">
        <authorList>
            <person name="Meier V. D."/>
        </authorList>
    </citation>
    <scope>NUCLEOTIDE SEQUENCE</scope>
    <source>
        <strain evidence="2">AVDCRST_MAG54</strain>
    </source>
</reference>
<evidence type="ECO:0000313" key="2">
    <source>
        <dbReference type="EMBL" id="CAA9293564.1"/>
    </source>
</evidence>
<name>A0A6J4K1U7_9PSEU</name>
<feature type="compositionally biased region" description="Basic and acidic residues" evidence="1">
    <location>
        <begin position="87"/>
        <end position="96"/>
    </location>
</feature>
<feature type="non-terminal residue" evidence="2">
    <location>
        <position position="1"/>
    </location>
</feature>
<feature type="region of interest" description="Disordered" evidence="1">
    <location>
        <begin position="61"/>
        <end position="119"/>
    </location>
</feature>
<feature type="compositionally biased region" description="Basic residues" evidence="1">
    <location>
        <begin position="61"/>
        <end position="74"/>
    </location>
</feature>
<organism evidence="2">
    <name type="scientific">uncultured Actinomycetospora sp</name>
    <dbReference type="NCBI Taxonomy" id="1135996"/>
    <lineage>
        <taxon>Bacteria</taxon>
        <taxon>Bacillati</taxon>
        <taxon>Actinomycetota</taxon>
        <taxon>Actinomycetes</taxon>
        <taxon>Pseudonocardiales</taxon>
        <taxon>Pseudonocardiaceae</taxon>
        <taxon>Actinomycetospora</taxon>
        <taxon>environmental samples</taxon>
    </lineage>
</organism>